<sequence>MFAQLYLVLMMLELINILKPKCINRSKSKSRLKSNFNKILDKIKGVRAKTLRLNEKRFLSLDKNTDINK</sequence>
<organism evidence="2 3">
    <name type="scientific">Brachionus plicatilis</name>
    <name type="common">Marine rotifer</name>
    <name type="synonym">Brachionus muelleri</name>
    <dbReference type="NCBI Taxonomy" id="10195"/>
    <lineage>
        <taxon>Eukaryota</taxon>
        <taxon>Metazoa</taxon>
        <taxon>Spiralia</taxon>
        <taxon>Gnathifera</taxon>
        <taxon>Rotifera</taxon>
        <taxon>Eurotatoria</taxon>
        <taxon>Monogononta</taxon>
        <taxon>Pseudotrocha</taxon>
        <taxon>Ploima</taxon>
        <taxon>Brachionidae</taxon>
        <taxon>Brachionus</taxon>
    </lineage>
</organism>
<feature type="chain" id="PRO_5018173051" evidence="1">
    <location>
        <begin position="21"/>
        <end position="69"/>
    </location>
</feature>
<keyword evidence="3" id="KW-1185">Reference proteome</keyword>
<gene>
    <name evidence="2" type="ORF">BpHYR1_022626</name>
</gene>
<evidence type="ECO:0000256" key="1">
    <source>
        <dbReference type="SAM" id="SignalP"/>
    </source>
</evidence>
<comment type="caution">
    <text evidence="2">The sequence shown here is derived from an EMBL/GenBank/DDBJ whole genome shotgun (WGS) entry which is preliminary data.</text>
</comment>
<keyword evidence="1" id="KW-0732">Signal</keyword>
<feature type="signal peptide" evidence="1">
    <location>
        <begin position="1"/>
        <end position="20"/>
    </location>
</feature>
<evidence type="ECO:0000313" key="3">
    <source>
        <dbReference type="Proteomes" id="UP000276133"/>
    </source>
</evidence>
<proteinExistence type="predicted"/>
<dbReference type="EMBL" id="REGN01004664">
    <property type="protein sequence ID" value="RNA16625.1"/>
    <property type="molecule type" value="Genomic_DNA"/>
</dbReference>
<accession>A0A3M7R055</accession>
<evidence type="ECO:0000313" key="2">
    <source>
        <dbReference type="EMBL" id="RNA16625.1"/>
    </source>
</evidence>
<name>A0A3M7R055_BRAPC</name>
<reference evidence="2 3" key="1">
    <citation type="journal article" date="2018" name="Sci. Rep.">
        <title>Genomic signatures of local adaptation to the degree of environmental predictability in rotifers.</title>
        <authorList>
            <person name="Franch-Gras L."/>
            <person name="Hahn C."/>
            <person name="Garcia-Roger E.M."/>
            <person name="Carmona M.J."/>
            <person name="Serra M."/>
            <person name="Gomez A."/>
        </authorList>
    </citation>
    <scope>NUCLEOTIDE SEQUENCE [LARGE SCALE GENOMIC DNA]</scope>
    <source>
        <strain evidence="2">HYR1</strain>
    </source>
</reference>
<protein>
    <submittedName>
        <fullName evidence="2">Uncharacterized protein</fullName>
    </submittedName>
</protein>
<dbReference type="Proteomes" id="UP000276133">
    <property type="component" value="Unassembled WGS sequence"/>
</dbReference>
<dbReference type="AlphaFoldDB" id="A0A3M7R055"/>